<feature type="compositionally biased region" description="Basic and acidic residues" evidence="1">
    <location>
        <begin position="181"/>
        <end position="190"/>
    </location>
</feature>
<proteinExistence type="predicted"/>
<dbReference type="HOGENOM" id="CLU_1347876_0_0_5"/>
<feature type="compositionally biased region" description="Basic and acidic residues" evidence="1">
    <location>
        <begin position="139"/>
        <end position="164"/>
    </location>
</feature>
<feature type="compositionally biased region" description="Low complexity" evidence="1">
    <location>
        <begin position="165"/>
        <end position="179"/>
    </location>
</feature>
<feature type="region of interest" description="Disordered" evidence="1">
    <location>
        <begin position="121"/>
        <end position="203"/>
    </location>
</feature>
<dbReference type="EMBL" id="CP000747">
    <property type="protein sequence ID" value="ACG79913.1"/>
    <property type="molecule type" value="Genomic_DNA"/>
</dbReference>
<keyword evidence="3" id="KW-1185">Reference proteome</keyword>
<dbReference type="AlphaFoldDB" id="B4RCY1"/>
<evidence type="ECO:0000313" key="3">
    <source>
        <dbReference type="Proteomes" id="UP000001868"/>
    </source>
</evidence>
<evidence type="ECO:0000256" key="1">
    <source>
        <dbReference type="SAM" id="MobiDB-lite"/>
    </source>
</evidence>
<sequence>MEEELHAGLPRRPRHAFEIPLPTGLRTPCFAAPRLTGVYSGRLRPAPGRLRRDAASARQAAGLGSRAMNWSMPRPVLQIVAGLIGVAALGSFTAGILSADAPARLPGERTAEAGAVIEAAEATPLAQERIEGPPPPPEKTPEEKAREEAERKAREEAARAKAEAEAAAQAQPAAPAAPQDRIGEVLEKARPAPQTPPPEEPLF</sequence>
<gene>
    <name evidence="2" type="ordered locus">PHZ_c3504</name>
</gene>
<evidence type="ECO:0000313" key="2">
    <source>
        <dbReference type="EMBL" id="ACG79913.1"/>
    </source>
</evidence>
<name>B4RCY1_PHEZH</name>
<protein>
    <submittedName>
        <fullName evidence="2">Uncharacterized protein</fullName>
    </submittedName>
</protein>
<accession>B4RCY1</accession>
<dbReference type="Proteomes" id="UP000001868">
    <property type="component" value="Chromosome"/>
</dbReference>
<reference evidence="2 3" key="1">
    <citation type="journal article" date="2008" name="BMC Genomics">
        <title>Complete genome of Phenylobacterium zucineum - a novel facultative intracellular bacterium isolated from human erythroleukemia cell line K562.</title>
        <authorList>
            <person name="Luo Y."/>
            <person name="Xu X."/>
            <person name="Ding Z."/>
            <person name="Liu Z."/>
            <person name="Zhang B."/>
            <person name="Yan Z."/>
            <person name="Sun J."/>
            <person name="Hu S."/>
            <person name="Hu X."/>
        </authorList>
    </citation>
    <scope>NUCLEOTIDE SEQUENCE [LARGE SCALE GENOMIC DNA]</scope>
    <source>
        <strain evidence="2 3">HLK1</strain>
    </source>
</reference>
<organism evidence="2 3">
    <name type="scientific">Phenylobacterium zucineum (strain HLK1)</name>
    <dbReference type="NCBI Taxonomy" id="450851"/>
    <lineage>
        <taxon>Bacteria</taxon>
        <taxon>Pseudomonadati</taxon>
        <taxon>Pseudomonadota</taxon>
        <taxon>Alphaproteobacteria</taxon>
        <taxon>Caulobacterales</taxon>
        <taxon>Caulobacteraceae</taxon>
        <taxon>Phenylobacterium</taxon>
    </lineage>
</organism>
<dbReference type="KEGG" id="pzu:PHZ_c3504"/>
<feature type="compositionally biased region" description="Pro residues" evidence="1">
    <location>
        <begin position="193"/>
        <end position="203"/>
    </location>
</feature>